<evidence type="ECO:0000313" key="2">
    <source>
        <dbReference type="Proteomes" id="UP001155110"/>
    </source>
</evidence>
<name>A0AAW5P8C9_9BACT</name>
<evidence type="ECO:0000313" key="1">
    <source>
        <dbReference type="EMBL" id="MCS4157964.1"/>
    </source>
</evidence>
<proteinExistence type="predicted"/>
<comment type="caution">
    <text evidence="1">The sequence shown here is derived from an EMBL/GenBank/DDBJ whole genome shotgun (WGS) entry which is preliminary data.</text>
</comment>
<reference evidence="1" key="1">
    <citation type="submission" date="2022-08" db="EMBL/GenBank/DDBJ databases">
        <title>Genomic Encyclopedia of Type Strains, Phase V (KMG-V): Genome sequencing to study the core and pangenomes of soil and plant-associated prokaryotes.</title>
        <authorList>
            <person name="Whitman W."/>
        </authorList>
    </citation>
    <scope>NUCLEOTIDE SEQUENCE</scope>
    <source>
        <strain evidence="1">SP3002</strain>
    </source>
</reference>
<evidence type="ECO:0008006" key="3">
    <source>
        <dbReference type="Google" id="ProtNLM"/>
    </source>
</evidence>
<sequence length="213" mass="24484">MASLSRVKGYKEETIRNWLQQAAEHATEIENVLMSEYEIERGQLDALWSYVGHKEQESGEGKKDPPERQRLEGQGVYWRSTMIDIDTRLRVGRGIAKTETEASEEVFRTLRQKRGHPEIPPPTISDGWGGIRDAMVQIWGKVPEYKGRGRPPEKKRPQEGWKYLQVIKKRNEKGRVTGTKPEVIFGEEEDVLGLFENHTAYVERTHPGVATDE</sequence>
<dbReference type="Proteomes" id="UP001155110">
    <property type="component" value="Unassembled WGS sequence"/>
</dbReference>
<dbReference type="EMBL" id="JANTZM010000008">
    <property type="protein sequence ID" value="MCS4157964.1"/>
    <property type="molecule type" value="Genomic_DNA"/>
</dbReference>
<gene>
    <name evidence="1" type="ORF">GGP99_001931</name>
</gene>
<organism evidence="1 2">
    <name type="scientific">Salinibacter ruber</name>
    <dbReference type="NCBI Taxonomy" id="146919"/>
    <lineage>
        <taxon>Bacteria</taxon>
        <taxon>Pseudomonadati</taxon>
        <taxon>Rhodothermota</taxon>
        <taxon>Rhodothermia</taxon>
        <taxon>Rhodothermales</taxon>
        <taxon>Salinibacteraceae</taxon>
        <taxon>Salinibacter</taxon>
    </lineage>
</organism>
<dbReference type="AlphaFoldDB" id="A0AAW5P8C9"/>
<accession>A0AAW5P8C9</accession>
<protein>
    <recommendedName>
        <fullName evidence="3">Transposase</fullName>
    </recommendedName>
</protein>